<dbReference type="SUPFAM" id="SSF52317">
    <property type="entry name" value="Class I glutamine amidotransferase-like"/>
    <property type="match status" value="1"/>
</dbReference>
<gene>
    <name evidence="2" type="ORF">OPKNFCMD_1759</name>
</gene>
<dbReference type="Proteomes" id="UP001055167">
    <property type="component" value="Unassembled WGS sequence"/>
</dbReference>
<comment type="caution">
    <text evidence="2">The sequence shown here is derived from an EMBL/GenBank/DDBJ whole genome shotgun (WGS) entry which is preliminary data.</text>
</comment>
<evidence type="ECO:0000313" key="3">
    <source>
        <dbReference type="Proteomes" id="UP001055167"/>
    </source>
</evidence>
<dbReference type="RefSeq" id="WP_238313101.1">
    <property type="nucleotide sequence ID" value="NZ_BPQH01000004.1"/>
</dbReference>
<dbReference type="InterPro" id="IPR029062">
    <property type="entry name" value="Class_I_gatase-like"/>
</dbReference>
<dbReference type="PANTHER" id="PTHR42695">
    <property type="entry name" value="GLUTAMINE AMIDOTRANSFERASE YLR126C-RELATED"/>
    <property type="match status" value="1"/>
</dbReference>
<evidence type="ECO:0000313" key="2">
    <source>
        <dbReference type="EMBL" id="GJD49032.1"/>
    </source>
</evidence>
<feature type="domain" description="Glutamine amidotransferase" evidence="1">
    <location>
        <begin position="60"/>
        <end position="198"/>
    </location>
</feature>
<reference evidence="2" key="2">
    <citation type="submission" date="2021-08" db="EMBL/GenBank/DDBJ databases">
        <authorList>
            <person name="Tani A."/>
            <person name="Ola A."/>
            <person name="Ogura Y."/>
            <person name="Katsura K."/>
            <person name="Hayashi T."/>
        </authorList>
    </citation>
    <scope>NUCLEOTIDE SEQUENCE</scope>
    <source>
        <strain evidence="2">KCTC 52305</strain>
    </source>
</reference>
<dbReference type="InterPro" id="IPR017926">
    <property type="entry name" value="GATASE"/>
</dbReference>
<dbReference type="EMBL" id="BPQH01000004">
    <property type="protein sequence ID" value="GJD49032.1"/>
    <property type="molecule type" value="Genomic_DNA"/>
</dbReference>
<dbReference type="CDD" id="cd01741">
    <property type="entry name" value="GATase1_1"/>
    <property type="match status" value="1"/>
</dbReference>
<reference evidence="2" key="1">
    <citation type="journal article" date="2021" name="Front. Microbiol.">
        <title>Comprehensive Comparative Genomics and Phenotyping of Methylobacterium Species.</title>
        <authorList>
            <person name="Alessa O."/>
            <person name="Ogura Y."/>
            <person name="Fujitani Y."/>
            <person name="Takami H."/>
            <person name="Hayashi T."/>
            <person name="Sahin N."/>
            <person name="Tani A."/>
        </authorList>
    </citation>
    <scope>NUCLEOTIDE SEQUENCE</scope>
    <source>
        <strain evidence="2">KCTC 52305</strain>
    </source>
</reference>
<protein>
    <recommendedName>
        <fullName evidence="1">Glutamine amidotransferase domain-containing protein</fullName>
    </recommendedName>
</protein>
<dbReference type="Pfam" id="PF00117">
    <property type="entry name" value="GATase"/>
    <property type="match status" value="1"/>
</dbReference>
<name>A0ABQ4QUM0_9HYPH</name>
<keyword evidence="3" id="KW-1185">Reference proteome</keyword>
<dbReference type="PANTHER" id="PTHR42695:SF5">
    <property type="entry name" value="GLUTAMINE AMIDOTRANSFERASE YLR126C-RELATED"/>
    <property type="match status" value="1"/>
</dbReference>
<dbReference type="Gene3D" id="3.40.50.880">
    <property type="match status" value="1"/>
</dbReference>
<proteinExistence type="predicted"/>
<dbReference type="PROSITE" id="PS51273">
    <property type="entry name" value="GATASE_TYPE_1"/>
    <property type="match status" value="1"/>
</dbReference>
<dbReference type="NCBIfam" id="NF005072">
    <property type="entry name" value="PRK06490.1"/>
    <property type="match status" value="1"/>
</dbReference>
<accession>A0ABQ4QUM0</accession>
<organism evidence="2 3">
    <name type="scientific">Methylobacterium crusticola</name>
    <dbReference type="NCBI Taxonomy" id="1697972"/>
    <lineage>
        <taxon>Bacteria</taxon>
        <taxon>Pseudomonadati</taxon>
        <taxon>Pseudomonadota</taxon>
        <taxon>Alphaproteobacteria</taxon>
        <taxon>Hyphomicrobiales</taxon>
        <taxon>Methylobacteriaceae</taxon>
        <taxon>Methylobacterium</taxon>
    </lineage>
</organism>
<dbReference type="InterPro" id="IPR044992">
    <property type="entry name" value="ChyE-like"/>
</dbReference>
<sequence length="253" mass="27769">MRALPAARDPREAPAPRKPVLLVLHQEQSTPGRLGRLFQERGHPLDIRRPRYGDPLPGTLREHAGAVIFGGPMSANDDDAFVRAEIDWIEVPLREGLPFLGLCLGAQMLAKCLGATVCAHPEGRAEIGYYPLLPTGAGRDFAAEIGQPWPSHVYHWHREGFTCPAGADTLATGDDFPTQAIRVGPAAFGLQFHPEVTHAMICRWTVRAAERLALPGAQDRARQIEGRLMHDAHVARWLDAFLDHWLGMADAAP</sequence>
<evidence type="ECO:0000259" key="1">
    <source>
        <dbReference type="Pfam" id="PF00117"/>
    </source>
</evidence>